<evidence type="ECO:0000313" key="2">
    <source>
        <dbReference type="EMBL" id="VDC88399.1"/>
    </source>
</evidence>
<feature type="transmembrane region" description="Helical" evidence="1">
    <location>
        <begin position="18"/>
        <end position="38"/>
    </location>
</feature>
<keyword evidence="1" id="KW-0812">Transmembrane</keyword>
<dbReference type="EMBL" id="LR031573">
    <property type="protein sequence ID" value="VDC88399.1"/>
    <property type="molecule type" value="Genomic_DNA"/>
</dbReference>
<evidence type="ECO:0000256" key="1">
    <source>
        <dbReference type="SAM" id="Phobius"/>
    </source>
</evidence>
<name>A0A3P6AGE8_BRACM</name>
<protein>
    <submittedName>
        <fullName evidence="2">Uncharacterized protein</fullName>
    </submittedName>
</protein>
<gene>
    <name evidence="2" type="ORF">BRAA02T06801Z</name>
</gene>
<accession>A0A3P6AGE8</accession>
<reference evidence="2" key="1">
    <citation type="submission" date="2018-11" db="EMBL/GenBank/DDBJ databases">
        <authorList>
            <consortium name="Genoscope - CEA"/>
            <person name="William W."/>
        </authorList>
    </citation>
    <scope>NUCLEOTIDE SEQUENCE</scope>
</reference>
<proteinExistence type="predicted"/>
<organism evidence="2">
    <name type="scientific">Brassica campestris</name>
    <name type="common">Field mustard</name>
    <dbReference type="NCBI Taxonomy" id="3711"/>
    <lineage>
        <taxon>Eukaryota</taxon>
        <taxon>Viridiplantae</taxon>
        <taxon>Streptophyta</taxon>
        <taxon>Embryophyta</taxon>
        <taxon>Tracheophyta</taxon>
        <taxon>Spermatophyta</taxon>
        <taxon>Magnoliopsida</taxon>
        <taxon>eudicotyledons</taxon>
        <taxon>Gunneridae</taxon>
        <taxon>Pentapetalae</taxon>
        <taxon>rosids</taxon>
        <taxon>malvids</taxon>
        <taxon>Brassicales</taxon>
        <taxon>Brassicaceae</taxon>
        <taxon>Brassiceae</taxon>
        <taxon>Brassica</taxon>
    </lineage>
</organism>
<keyword evidence="1" id="KW-0472">Membrane</keyword>
<dbReference type="AlphaFoldDB" id="A0A3P6AGE8"/>
<sequence length="65" mass="7159">MFLDSTSLGVLKMQPRVLVVYSTLVPLLLTAVVFVYLFSFHVSLTFFLGSSKLTAFASLLSIQSI</sequence>
<keyword evidence="1" id="KW-1133">Transmembrane helix</keyword>